<dbReference type="RefSeq" id="WP_191813132.1">
    <property type="nucleotide sequence ID" value="NZ_JACSQT010000003.1"/>
</dbReference>
<evidence type="ECO:0008006" key="4">
    <source>
        <dbReference type="Google" id="ProtNLM"/>
    </source>
</evidence>
<evidence type="ECO:0000313" key="2">
    <source>
        <dbReference type="EMBL" id="MBD7937163.1"/>
    </source>
</evidence>
<keyword evidence="1" id="KW-0175">Coiled coil</keyword>
<evidence type="ECO:0000313" key="3">
    <source>
        <dbReference type="Proteomes" id="UP000657931"/>
    </source>
</evidence>
<dbReference type="EMBL" id="JACSQT010000003">
    <property type="protein sequence ID" value="MBD7937163.1"/>
    <property type="molecule type" value="Genomic_DNA"/>
</dbReference>
<protein>
    <recommendedName>
        <fullName evidence="4">Transposase</fullName>
    </recommendedName>
</protein>
<feature type="coiled-coil region" evidence="1">
    <location>
        <begin position="44"/>
        <end position="84"/>
    </location>
</feature>
<comment type="caution">
    <text evidence="2">The sequence shown here is derived from an EMBL/GenBank/DDBJ whole genome shotgun (WGS) entry which is preliminary data.</text>
</comment>
<gene>
    <name evidence="2" type="ORF">H9655_08975</name>
</gene>
<accession>A0ABR8QNU2</accession>
<dbReference type="Proteomes" id="UP000657931">
    <property type="component" value="Unassembled WGS sequence"/>
</dbReference>
<reference evidence="2 3" key="1">
    <citation type="submission" date="2020-08" db="EMBL/GenBank/DDBJ databases">
        <title>A Genomic Blueprint of the Chicken Gut Microbiome.</title>
        <authorList>
            <person name="Gilroy R."/>
            <person name="Ravi A."/>
            <person name="Getino M."/>
            <person name="Pursley I."/>
            <person name="Horton D.L."/>
            <person name="Alikhan N.-F."/>
            <person name="Baker D."/>
            <person name="Gharbi K."/>
            <person name="Hall N."/>
            <person name="Watson M."/>
            <person name="Adriaenssens E.M."/>
            <person name="Foster-Nyarko E."/>
            <person name="Jarju S."/>
            <person name="Secka A."/>
            <person name="Antonio M."/>
            <person name="Oren A."/>
            <person name="Chaudhuri R."/>
            <person name="La Ragione R.M."/>
            <person name="Hildebrand F."/>
            <person name="Pallen M.J."/>
        </authorList>
    </citation>
    <scope>NUCLEOTIDE SEQUENCE [LARGE SCALE GENOMIC DNA]</scope>
    <source>
        <strain evidence="2 3">Sa5YUA1</strain>
    </source>
</reference>
<proteinExistence type="predicted"/>
<organism evidence="2 3">
    <name type="scientific">Cytobacillus stercorigallinarum</name>
    <dbReference type="NCBI Taxonomy" id="2762240"/>
    <lineage>
        <taxon>Bacteria</taxon>
        <taxon>Bacillati</taxon>
        <taxon>Bacillota</taxon>
        <taxon>Bacilli</taxon>
        <taxon>Bacillales</taxon>
        <taxon>Bacillaceae</taxon>
        <taxon>Cytobacillus</taxon>
    </lineage>
</organism>
<sequence>MSAIDELKEIIQNQKSISTKKLESIITEFERMYIAQGKKIRSQKNNLSVMNTKYQRERDKAKKREEMAKQLEALKLHHHNLTREFNYLLEKYKRMAKK</sequence>
<name>A0ABR8QNU2_9BACI</name>
<evidence type="ECO:0000256" key="1">
    <source>
        <dbReference type="SAM" id="Coils"/>
    </source>
</evidence>
<keyword evidence="3" id="KW-1185">Reference proteome</keyword>